<reference evidence="2" key="4">
    <citation type="submission" date="2025-09" db="UniProtKB">
        <authorList>
            <consortium name="Ensembl"/>
        </authorList>
    </citation>
    <scope>IDENTIFICATION</scope>
</reference>
<evidence type="ECO:0000313" key="3">
    <source>
        <dbReference type="Proteomes" id="UP000008144"/>
    </source>
</evidence>
<feature type="region of interest" description="Disordered" evidence="1">
    <location>
        <begin position="1"/>
        <end position="74"/>
    </location>
</feature>
<dbReference type="Proteomes" id="UP000008144">
    <property type="component" value="Chromosome 7"/>
</dbReference>
<reference evidence="2" key="2">
    <citation type="journal article" date="2008" name="Genome Biol.">
        <title>Improved genome assembly and evidence-based global gene model set for the chordate Ciona intestinalis: new insight into intron and operon populations.</title>
        <authorList>
            <person name="Satou Y."/>
            <person name="Mineta K."/>
            <person name="Ogasawara M."/>
            <person name="Sasakura Y."/>
            <person name="Shoguchi E."/>
            <person name="Ueno K."/>
            <person name="Yamada L."/>
            <person name="Matsumoto J."/>
            <person name="Wasserscheid J."/>
            <person name="Dewar K."/>
            <person name="Wiley G.B."/>
            <person name="Macmil S.L."/>
            <person name="Roe B.A."/>
            <person name="Zeller R.W."/>
            <person name="Hastings K.E."/>
            <person name="Lemaire P."/>
            <person name="Lindquist E."/>
            <person name="Endo T."/>
            <person name="Hotta K."/>
            <person name="Inaba K."/>
        </authorList>
    </citation>
    <scope>NUCLEOTIDE SEQUENCE [LARGE SCALE GENOMIC DNA]</scope>
    <source>
        <strain evidence="2">wild type</strain>
    </source>
</reference>
<reference evidence="3" key="1">
    <citation type="journal article" date="2002" name="Science">
        <title>The draft genome of Ciona intestinalis: insights into chordate and vertebrate origins.</title>
        <authorList>
            <person name="Dehal P."/>
            <person name="Satou Y."/>
            <person name="Campbell R.K."/>
            <person name="Chapman J."/>
            <person name="Degnan B."/>
            <person name="De Tomaso A."/>
            <person name="Davidson B."/>
            <person name="Di Gregorio A."/>
            <person name="Gelpke M."/>
            <person name="Goodstein D.M."/>
            <person name="Harafuji N."/>
            <person name="Hastings K.E."/>
            <person name="Ho I."/>
            <person name="Hotta K."/>
            <person name="Huang W."/>
            <person name="Kawashima T."/>
            <person name="Lemaire P."/>
            <person name="Martinez D."/>
            <person name="Meinertzhagen I.A."/>
            <person name="Necula S."/>
            <person name="Nonaka M."/>
            <person name="Putnam N."/>
            <person name="Rash S."/>
            <person name="Saiga H."/>
            <person name="Satake M."/>
            <person name="Terry A."/>
            <person name="Yamada L."/>
            <person name="Wang H.G."/>
            <person name="Awazu S."/>
            <person name="Azumi K."/>
            <person name="Boore J."/>
            <person name="Branno M."/>
            <person name="Chin-Bow S."/>
            <person name="DeSantis R."/>
            <person name="Doyle S."/>
            <person name="Francino P."/>
            <person name="Keys D.N."/>
            <person name="Haga S."/>
            <person name="Hayashi H."/>
            <person name="Hino K."/>
            <person name="Imai K.S."/>
            <person name="Inaba K."/>
            <person name="Kano S."/>
            <person name="Kobayashi K."/>
            <person name="Kobayashi M."/>
            <person name="Lee B.I."/>
            <person name="Makabe K.W."/>
            <person name="Manohar C."/>
            <person name="Matassi G."/>
            <person name="Medina M."/>
            <person name="Mochizuki Y."/>
            <person name="Mount S."/>
            <person name="Morishita T."/>
            <person name="Miura S."/>
            <person name="Nakayama A."/>
            <person name="Nishizaka S."/>
            <person name="Nomoto H."/>
            <person name="Ohta F."/>
            <person name="Oishi K."/>
            <person name="Rigoutsos I."/>
            <person name="Sano M."/>
            <person name="Sasaki A."/>
            <person name="Sasakura Y."/>
            <person name="Shoguchi E."/>
            <person name="Shin-i T."/>
            <person name="Spagnuolo A."/>
            <person name="Stainier D."/>
            <person name="Suzuki M.M."/>
            <person name="Tassy O."/>
            <person name="Takatori N."/>
            <person name="Tokuoka M."/>
            <person name="Yagi K."/>
            <person name="Yoshizaki F."/>
            <person name="Wada S."/>
            <person name="Zhang C."/>
            <person name="Hyatt P.D."/>
            <person name="Larimer F."/>
            <person name="Detter C."/>
            <person name="Doggett N."/>
            <person name="Glavina T."/>
            <person name="Hawkins T."/>
            <person name="Richardson P."/>
            <person name="Lucas S."/>
            <person name="Kohara Y."/>
            <person name="Levine M."/>
            <person name="Satoh N."/>
            <person name="Rokhsar D.S."/>
        </authorList>
    </citation>
    <scope>NUCLEOTIDE SEQUENCE [LARGE SCALE GENOMIC DNA]</scope>
</reference>
<dbReference type="AlphaFoldDB" id="F6WW56"/>
<reference evidence="2" key="3">
    <citation type="submission" date="2025-08" db="UniProtKB">
        <authorList>
            <consortium name="Ensembl"/>
        </authorList>
    </citation>
    <scope>IDENTIFICATION</scope>
</reference>
<dbReference type="HOGENOM" id="CLU_891248_0_0_1"/>
<keyword evidence="3" id="KW-1185">Reference proteome</keyword>
<dbReference type="RefSeq" id="XP_002123920.1">
    <property type="nucleotide sequence ID" value="XM_002123884.4"/>
</dbReference>
<dbReference type="KEGG" id="cin:100182494"/>
<evidence type="ECO:0000256" key="1">
    <source>
        <dbReference type="SAM" id="MobiDB-lite"/>
    </source>
</evidence>
<feature type="compositionally biased region" description="Polar residues" evidence="1">
    <location>
        <begin position="15"/>
        <end position="30"/>
    </location>
</feature>
<proteinExistence type="predicted"/>
<protein>
    <submittedName>
        <fullName evidence="2">Uncharacterized LOC100182494</fullName>
    </submittedName>
</protein>
<accession>F6WW56</accession>
<dbReference type="EMBL" id="EAAA01002421">
    <property type="status" value="NOT_ANNOTATED_CDS"/>
    <property type="molecule type" value="Genomic_DNA"/>
</dbReference>
<feature type="compositionally biased region" description="Basic residues" evidence="1">
    <location>
        <begin position="37"/>
        <end position="48"/>
    </location>
</feature>
<accession>A0A1W2W471</accession>
<gene>
    <name evidence="2" type="primary">LOC100182494</name>
</gene>
<evidence type="ECO:0000313" key="2">
    <source>
        <dbReference type="Ensembl" id="ENSCINP00000014517.3"/>
    </source>
</evidence>
<feature type="region of interest" description="Disordered" evidence="1">
    <location>
        <begin position="180"/>
        <end position="204"/>
    </location>
</feature>
<feature type="region of interest" description="Disordered" evidence="1">
    <location>
        <begin position="92"/>
        <end position="129"/>
    </location>
</feature>
<dbReference type="Ensembl" id="ENSCINT00000014517.3">
    <property type="protein sequence ID" value="ENSCINP00000014517.3"/>
    <property type="gene ID" value="ENSCING00000007073.3"/>
</dbReference>
<dbReference type="InParanoid" id="F6WW56"/>
<organism evidence="2 3">
    <name type="scientific">Ciona intestinalis</name>
    <name type="common">Transparent sea squirt</name>
    <name type="synonym">Ascidia intestinalis</name>
    <dbReference type="NCBI Taxonomy" id="7719"/>
    <lineage>
        <taxon>Eukaryota</taxon>
        <taxon>Metazoa</taxon>
        <taxon>Chordata</taxon>
        <taxon>Tunicata</taxon>
        <taxon>Ascidiacea</taxon>
        <taxon>Phlebobranchia</taxon>
        <taxon>Cionidae</taxon>
        <taxon>Ciona</taxon>
    </lineage>
</organism>
<feature type="compositionally biased region" description="Polar residues" evidence="1">
    <location>
        <begin position="92"/>
        <end position="113"/>
    </location>
</feature>
<name>F6WW56_CIOIN</name>
<feature type="compositionally biased region" description="Basic and acidic residues" evidence="1">
    <location>
        <begin position="118"/>
        <end position="127"/>
    </location>
</feature>
<dbReference type="GeneID" id="100182494"/>
<sequence>MTSLSLPARPAMESRQLSSSTLRSNISGRSSAVWRCSRTKTNKFRRGVSRAPSSTEEDNEEFVSPNGTRKFSVPKFPESNLYRRYYVDQQTGEMRSSATGRNANRSAATSPATPVTDIDQKRQDVGWRRSVSPPRVINRTFWDHSLKTQGITITQKRQSYPYQPPILPRTAPNTCHLPRISRSADSSSGFEIPTRYPRGQQRPTTIASGHNALLLRHKQILETANRAARDVAWSRARQQDAEMLTSLKRRHHDVTIRLPCESGHYPPRQYPLNWNKLLSGDVTMRCGQQASMTSLKANKKCEDWLNSWAVDK</sequence>